<feature type="domain" description="DUF1206" evidence="2">
    <location>
        <begin position="97"/>
        <end position="169"/>
    </location>
</feature>
<feature type="transmembrane region" description="Helical" evidence="1">
    <location>
        <begin position="193"/>
        <end position="213"/>
    </location>
</feature>
<feature type="domain" description="DUF1206" evidence="2">
    <location>
        <begin position="191"/>
        <end position="260"/>
    </location>
</feature>
<keyword evidence="1" id="KW-0812">Transmembrane</keyword>
<keyword evidence="1" id="KW-1133">Transmembrane helix</keyword>
<feature type="transmembrane region" description="Helical" evidence="1">
    <location>
        <begin position="12"/>
        <end position="35"/>
    </location>
</feature>
<dbReference type="InterPro" id="IPR009597">
    <property type="entry name" value="DUF1206"/>
</dbReference>
<evidence type="ECO:0000313" key="3">
    <source>
        <dbReference type="EMBL" id="TNH40471.1"/>
    </source>
</evidence>
<dbReference type="Proteomes" id="UP000304880">
    <property type="component" value="Unassembled WGS sequence"/>
</dbReference>
<sequence length="280" mass="29399">MTESKLGWAMPLMRAGYIGKGLVYLAVAGISLYSIWRGGSAQDTSSALGWLDTTWGGGVLLFVIFIGMLAYALWRVLDAAFDLEDYGSDAKGIVARIGMLVTGAIHLGIGATVFPLLFGGGSGGGSGEGSSIPGHVRTVMEWPGGRWLIGAAAVLIIGAGGHYMRQGWTNEYRQHLRANPVTTRWNPVLKAGLIAHGVVVGVVGLLFGFAAWQANPQQAGGTGEAFSWLSGQVYGQILVTGVCLGLLGFALFCFVNAAYRIVPKVSGPDVQTLAAKLMPR</sequence>
<evidence type="ECO:0000256" key="1">
    <source>
        <dbReference type="SAM" id="Phobius"/>
    </source>
</evidence>
<reference evidence="3 4" key="1">
    <citation type="submission" date="2019-06" db="EMBL/GenBank/DDBJ databases">
        <authorList>
            <person name="Li J."/>
        </authorList>
    </citation>
    <scope>NUCLEOTIDE SEQUENCE [LARGE SCALE GENOMIC DNA]</scope>
    <source>
        <strain evidence="3 4">CGMCC 1.8012</strain>
    </source>
</reference>
<protein>
    <submittedName>
        <fullName evidence="3">DUF1206 domain-containing protein</fullName>
    </submittedName>
</protein>
<evidence type="ECO:0000259" key="2">
    <source>
        <dbReference type="Pfam" id="PF06724"/>
    </source>
</evidence>
<feature type="domain" description="DUF1206" evidence="2">
    <location>
        <begin position="15"/>
        <end position="81"/>
    </location>
</feature>
<dbReference type="EMBL" id="VDDC01000008">
    <property type="protein sequence ID" value="TNH40471.1"/>
    <property type="molecule type" value="Genomic_DNA"/>
</dbReference>
<feature type="transmembrane region" description="Helical" evidence="1">
    <location>
        <begin position="55"/>
        <end position="74"/>
    </location>
</feature>
<accession>A0A5C4R9Z2</accession>
<proteinExistence type="predicted"/>
<dbReference type="Pfam" id="PF06724">
    <property type="entry name" value="DUF1206"/>
    <property type="match status" value="3"/>
</dbReference>
<dbReference type="AlphaFoldDB" id="A0A5C4R9Z2"/>
<name>A0A5C4R9Z2_9RHOB</name>
<dbReference type="RefSeq" id="WP_045981840.1">
    <property type="nucleotide sequence ID" value="NZ_VDDC01000008.1"/>
</dbReference>
<organism evidence="3 4">
    <name type="scientific">Paracoccus haeundaensis</name>
    <dbReference type="NCBI Taxonomy" id="225362"/>
    <lineage>
        <taxon>Bacteria</taxon>
        <taxon>Pseudomonadati</taxon>
        <taxon>Pseudomonadota</taxon>
        <taxon>Alphaproteobacteria</taxon>
        <taxon>Rhodobacterales</taxon>
        <taxon>Paracoccaceae</taxon>
        <taxon>Paracoccus</taxon>
    </lineage>
</organism>
<feature type="transmembrane region" description="Helical" evidence="1">
    <location>
        <begin position="233"/>
        <end position="255"/>
    </location>
</feature>
<gene>
    <name evidence="3" type="ORF">FHD67_04500</name>
</gene>
<comment type="caution">
    <text evidence="3">The sequence shown here is derived from an EMBL/GenBank/DDBJ whole genome shotgun (WGS) entry which is preliminary data.</text>
</comment>
<keyword evidence="4" id="KW-1185">Reference proteome</keyword>
<feature type="transmembrane region" description="Helical" evidence="1">
    <location>
        <begin position="147"/>
        <end position="164"/>
    </location>
</feature>
<evidence type="ECO:0000313" key="4">
    <source>
        <dbReference type="Proteomes" id="UP000304880"/>
    </source>
</evidence>
<keyword evidence="1" id="KW-0472">Membrane</keyword>
<feature type="transmembrane region" description="Helical" evidence="1">
    <location>
        <begin position="94"/>
        <end position="118"/>
    </location>
</feature>